<dbReference type="NCBIfam" id="NF000355">
    <property type="entry name" value="ribo_prot_ABC_F"/>
    <property type="match status" value="1"/>
</dbReference>
<keyword evidence="3" id="KW-0175">Coiled coil</keyword>
<evidence type="ECO:0000256" key="1">
    <source>
        <dbReference type="ARBA" id="ARBA00022741"/>
    </source>
</evidence>
<keyword evidence="2" id="KW-0067">ATP-binding</keyword>
<dbReference type="Proteomes" id="UP001197974">
    <property type="component" value="Chromosome"/>
</dbReference>
<sequence>MIICAVKEITKTMGGNRVFDDITLDIHEKDRVGLVGRNGSGKTTLFNCLAKVEPVDKGDIFIKKDCTVGYLEQIPGYSSETTVKEVLYSPFQQLIEMEKKMRYFEGEMAKPQTEKELESIMTKYAHLQEQFALQEGYEMEATVQKVVKGLKVDEFMSRSFALLSGGEKTKVCLAKTLLEKPGILLLDEPTNHLDMQSIEWLEQFIQDYDGAIVVISHDRFFLDKISNRIIEMEDGCLHSYKTNYSGYVKEKEERLLAEFAAYKEQQKKIKKIKEAIKRLRQWANEATPPNADLFKRAKSMEKALERMEKLKKPKMENKTMGLKFNEGKRTSNDLVVVKELSKSFHGKEVFSGVNMHIRHGERVALIGQNGAGKSTLLKLLMNQLEPDSGEMKLGNHLNIGYLSQEFKAINENNTVVDEFREKVFVNEGEARGILATFMFYGPDVFKKVKSLSGGEKMRLKLAQFMHENINFLILDEPTNHLDIDSREVLEDALEKFTGTVLAISHDRYFLEKLFNQTYWLESGRLHYFPGSYQWAKEKVQTVLK</sequence>
<dbReference type="EMBL" id="CP129013">
    <property type="protein sequence ID" value="WLR41515.1"/>
    <property type="molecule type" value="Genomic_DNA"/>
</dbReference>
<dbReference type="Gene3D" id="3.40.50.300">
    <property type="entry name" value="P-loop containing nucleotide triphosphate hydrolases"/>
    <property type="match status" value="2"/>
</dbReference>
<evidence type="ECO:0000259" key="4">
    <source>
        <dbReference type="PROSITE" id="PS50893"/>
    </source>
</evidence>
<evidence type="ECO:0000313" key="6">
    <source>
        <dbReference type="Proteomes" id="UP001197974"/>
    </source>
</evidence>
<reference evidence="5 6" key="1">
    <citation type="submission" date="2023-06" db="EMBL/GenBank/DDBJ databases">
        <title>Five Gram-positive bacteria isolated from mangrove sediments in Shenzhen, Guangdong, China.</title>
        <authorList>
            <person name="Yu S."/>
            <person name="Zheng W."/>
            <person name="Huang Y."/>
        </authorList>
    </citation>
    <scope>NUCLEOTIDE SEQUENCE [LARGE SCALE GENOMIC DNA]</scope>
    <source>
        <strain evidence="5 6">SaN35-3</strain>
    </source>
</reference>
<dbReference type="InterPro" id="IPR032781">
    <property type="entry name" value="ABC_tran_Xtn"/>
</dbReference>
<keyword evidence="6" id="KW-1185">Reference proteome</keyword>
<dbReference type="SUPFAM" id="SSF52540">
    <property type="entry name" value="P-loop containing nucleoside triphosphate hydrolases"/>
    <property type="match status" value="2"/>
</dbReference>
<dbReference type="InterPro" id="IPR017871">
    <property type="entry name" value="ABC_transporter-like_CS"/>
</dbReference>
<dbReference type="PANTHER" id="PTHR42855:SF2">
    <property type="entry name" value="DRUG RESISTANCE ABC TRANSPORTER,ATP-BINDING PROTEIN"/>
    <property type="match status" value="1"/>
</dbReference>
<protein>
    <submittedName>
        <fullName evidence="5">ABC-F type ribosomal protection protein</fullName>
    </submittedName>
</protein>
<feature type="coiled-coil region" evidence="3">
    <location>
        <begin position="262"/>
        <end position="310"/>
    </location>
</feature>
<evidence type="ECO:0000256" key="3">
    <source>
        <dbReference type="SAM" id="Coils"/>
    </source>
</evidence>
<gene>
    <name evidence="5" type="primary">abc-f</name>
    <name evidence="5" type="ORF">LC087_11505</name>
</gene>
<dbReference type="InterPro" id="IPR003439">
    <property type="entry name" value="ABC_transporter-like_ATP-bd"/>
</dbReference>
<dbReference type="InterPro" id="IPR051309">
    <property type="entry name" value="ABCF_ATPase"/>
</dbReference>
<proteinExistence type="predicted"/>
<name>A0ABY9JQ37_9BACI</name>
<evidence type="ECO:0000313" key="5">
    <source>
        <dbReference type="EMBL" id="WLR41515.1"/>
    </source>
</evidence>
<dbReference type="CDD" id="cd03221">
    <property type="entry name" value="ABCF_EF-3"/>
    <property type="match status" value="2"/>
</dbReference>
<feature type="domain" description="ABC transporter" evidence="4">
    <location>
        <begin position="335"/>
        <end position="543"/>
    </location>
</feature>
<organism evidence="5 6">
    <name type="scientific">Bacillus carboniphilus</name>
    <dbReference type="NCBI Taxonomy" id="86663"/>
    <lineage>
        <taxon>Bacteria</taxon>
        <taxon>Bacillati</taxon>
        <taxon>Bacillota</taxon>
        <taxon>Bacilli</taxon>
        <taxon>Bacillales</taxon>
        <taxon>Bacillaceae</taxon>
        <taxon>Bacillus</taxon>
    </lineage>
</organism>
<feature type="domain" description="ABC transporter" evidence="4">
    <location>
        <begin position="4"/>
        <end position="259"/>
    </location>
</feature>
<dbReference type="PANTHER" id="PTHR42855">
    <property type="entry name" value="ABC TRANSPORTER ATP-BINDING SUBUNIT"/>
    <property type="match status" value="1"/>
</dbReference>
<keyword evidence="1" id="KW-0547">Nucleotide-binding</keyword>
<dbReference type="Pfam" id="PF12848">
    <property type="entry name" value="ABC_tran_Xtn"/>
    <property type="match status" value="1"/>
</dbReference>
<dbReference type="SMART" id="SM00382">
    <property type="entry name" value="AAA"/>
    <property type="match status" value="2"/>
</dbReference>
<dbReference type="PROSITE" id="PS50893">
    <property type="entry name" value="ABC_TRANSPORTER_2"/>
    <property type="match status" value="2"/>
</dbReference>
<dbReference type="InterPro" id="IPR027417">
    <property type="entry name" value="P-loop_NTPase"/>
</dbReference>
<evidence type="ECO:0000256" key="2">
    <source>
        <dbReference type="ARBA" id="ARBA00022840"/>
    </source>
</evidence>
<dbReference type="PROSITE" id="PS00211">
    <property type="entry name" value="ABC_TRANSPORTER_1"/>
    <property type="match status" value="2"/>
</dbReference>
<accession>A0ABY9JQ37</accession>
<dbReference type="InterPro" id="IPR003593">
    <property type="entry name" value="AAA+_ATPase"/>
</dbReference>
<dbReference type="RefSeq" id="WP_226541662.1">
    <property type="nucleotide sequence ID" value="NZ_CP129013.1"/>
</dbReference>
<dbReference type="Pfam" id="PF00005">
    <property type="entry name" value="ABC_tran"/>
    <property type="match status" value="2"/>
</dbReference>